<dbReference type="AlphaFoldDB" id="A0A9E2SC14"/>
<dbReference type="Proteomes" id="UP000812270">
    <property type="component" value="Unassembled WGS sequence"/>
</dbReference>
<dbReference type="GO" id="GO:0140359">
    <property type="term" value="F:ABC-type transporter activity"/>
    <property type="evidence" value="ECO:0007669"/>
    <property type="project" value="InterPro"/>
</dbReference>
<evidence type="ECO:0000256" key="2">
    <source>
        <dbReference type="ARBA" id="ARBA00022475"/>
    </source>
</evidence>
<keyword evidence="3 6" id="KW-0812">Transmembrane</keyword>
<protein>
    <submittedName>
        <fullName evidence="8">Gliding motility-associated ABC transporter permease subunit GldF</fullName>
    </submittedName>
</protein>
<reference evidence="8" key="1">
    <citation type="submission" date="2021-06" db="EMBL/GenBank/DDBJ databases">
        <authorList>
            <person name="Huq M.A."/>
        </authorList>
    </citation>
    <scope>NUCLEOTIDE SEQUENCE</scope>
    <source>
        <strain evidence="8">MAH-26</strain>
    </source>
</reference>
<comment type="caution">
    <text evidence="8">The sequence shown here is derived from an EMBL/GenBank/DDBJ whole genome shotgun (WGS) entry which is preliminary data.</text>
</comment>
<evidence type="ECO:0000256" key="6">
    <source>
        <dbReference type="SAM" id="Phobius"/>
    </source>
</evidence>
<keyword evidence="2" id="KW-1003">Cell membrane</keyword>
<evidence type="ECO:0000313" key="9">
    <source>
        <dbReference type="Proteomes" id="UP000812270"/>
    </source>
</evidence>
<dbReference type="InterPro" id="IPR019860">
    <property type="entry name" value="Motility-assoc_ABC_perm_GldF"/>
</dbReference>
<dbReference type="GO" id="GO:0005886">
    <property type="term" value="C:plasma membrane"/>
    <property type="evidence" value="ECO:0007669"/>
    <property type="project" value="UniProtKB-SubCell"/>
</dbReference>
<feature type="domain" description="ABC-2 type transporter transmembrane" evidence="7">
    <location>
        <begin position="48"/>
        <end position="194"/>
    </location>
</feature>
<evidence type="ECO:0000256" key="5">
    <source>
        <dbReference type="ARBA" id="ARBA00023136"/>
    </source>
</evidence>
<dbReference type="InterPro" id="IPR013525">
    <property type="entry name" value="ABC2_TM"/>
</dbReference>
<feature type="transmembrane region" description="Helical" evidence="6">
    <location>
        <begin position="55"/>
        <end position="73"/>
    </location>
</feature>
<gene>
    <name evidence="8" type="primary">gldF</name>
    <name evidence="8" type="ORF">KTO63_08240</name>
</gene>
<dbReference type="Pfam" id="PF12698">
    <property type="entry name" value="ABC2_membrane_3"/>
    <property type="match status" value="1"/>
</dbReference>
<sequence>MWPICIKEFRQFFSSLTGLIAISIFLLLTGLFLFVFPDTNIFDDGYATLDQFFNLAPWILLFLIPAITMRSFAEEFKTGTYEILQTSPVSYKQVILGKYFGCLLIVIIALLPTIIYAISVNALSETSGIDTGATIGSYIGLFLLAAIFTAIGICCSSFSNNAVVAFIISAFACFIVYTGFNAISRIPVFASGADYYIEMIGIDFHYKSLSRGVIDSRDVIYFLSVIVFFLVFTWRNLSRRFSAA</sequence>
<dbReference type="InterPro" id="IPR051449">
    <property type="entry name" value="ABC-2_transporter_component"/>
</dbReference>
<evidence type="ECO:0000256" key="1">
    <source>
        <dbReference type="ARBA" id="ARBA00004651"/>
    </source>
</evidence>
<organism evidence="8 9">
    <name type="scientific">Pinibacter aurantiacus</name>
    <dbReference type="NCBI Taxonomy" id="2851599"/>
    <lineage>
        <taxon>Bacteria</taxon>
        <taxon>Pseudomonadati</taxon>
        <taxon>Bacteroidota</taxon>
        <taxon>Chitinophagia</taxon>
        <taxon>Chitinophagales</taxon>
        <taxon>Chitinophagaceae</taxon>
        <taxon>Pinibacter</taxon>
    </lineage>
</organism>
<keyword evidence="5 6" id="KW-0472">Membrane</keyword>
<evidence type="ECO:0000313" key="8">
    <source>
        <dbReference type="EMBL" id="MBV4357130.1"/>
    </source>
</evidence>
<name>A0A9E2SC14_9BACT</name>
<feature type="transmembrane region" description="Helical" evidence="6">
    <location>
        <begin position="94"/>
        <end position="118"/>
    </location>
</feature>
<dbReference type="PANTHER" id="PTHR30294:SF29">
    <property type="entry name" value="MULTIDRUG ABC TRANSPORTER PERMEASE YBHS-RELATED"/>
    <property type="match status" value="1"/>
</dbReference>
<keyword evidence="9" id="KW-1185">Reference proteome</keyword>
<accession>A0A9E2SC14</accession>
<keyword evidence="4 6" id="KW-1133">Transmembrane helix</keyword>
<feature type="transmembrane region" description="Helical" evidence="6">
    <location>
        <begin position="219"/>
        <end position="237"/>
    </location>
</feature>
<dbReference type="PANTHER" id="PTHR30294">
    <property type="entry name" value="MEMBRANE COMPONENT OF ABC TRANSPORTER YHHJ-RELATED"/>
    <property type="match status" value="1"/>
</dbReference>
<evidence type="ECO:0000256" key="3">
    <source>
        <dbReference type="ARBA" id="ARBA00022692"/>
    </source>
</evidence>
<feature type="transmembrane region" description="Helical" evidence="6">
    <location>
        <begin position="138"/>
        <end position="155"/>
    </location>
</feature>
<feature type="transmembrane region" description="Helical" evidence="6">
    <location>
        <begin position="162"/>
        <end position="180"/>
    </location>
</feature>
<dbReference type="NCBIfam" id="TIGR03518">
    <property type="entry name" value="ABC_perm_GldF"/>
    <property type="match status" value="1"/>
</dbReference>
<proteinExistence type="predicted"/>
<dbReference type="EMBL" id="JAHSPG010000003">
    <property type="protein sequence ID" value="MBV4357130.1"/>
    <property type="molecule type" value="Genomic_DNA"/>
</dbReference>
<evidence type="ECO:0000256" key="4">
    <source>
        <dbReference type="ARBA" id="ARBA00022989"/>
    </source>
</evidence>
<feature type="transmembrane region" description="Helical" evidence="6">
    <location>
        <begin position="12"/>
        <end position="35"/>
    </location>
</feature>
<dbReference type="RefSeq" id="WP_217790747.1">
    <property type="nucleotide sequence ID" value="NZ_JAHSPG010000003.1"/>
</dbReference>
<evidence type="ECO:0000259" key="7">
    <source>
        <dbReference type="Pfam" id="PF12698"/>
    </source>
</evidence>
<comment type="subcellular location">
    <subcellularLocation>
        <location evidence="1">Cell membrane</location>
        <topology evidence="1">Multi-pass membrane protein</topology>
    </subcellularLocation>
</comment>